<protein>
    <submittedName>
        <fullName evidence="1">Uncharacterized protein</fullName>
    </submittedName>
</protein>
<dbReference type="EnsemblPlants" id="Zm00001eb131260_T001">
    <property type="protein sequence ID" value="Zm00001eb131260_P001"/>
    <property type="gene ID" value="Zm00001eb131260"/>
</dbReference>
<sequence>MALGTHATGSFFPTVGRRPPGLLGDALLPQAGEQVLFLPPSKLHPWLLLSLPSAPPQLSYTRTRAPFPALAVAELTPYQELAPFLPGQMFPLLESNTPNCCASALPHGRGSLCLRRAAGRSTPWLDLPPSMDAPPLWFCLSRVLPLHGIFFPPSSLSKFQSHIGMPWCLSSSSLSAQQPPSMQSVIDPYSSVSLQSRAAHALQVLDKMPMKGLVL</sequence>
<dbReference type="AlphaFoldDB" id="A0A804N380"/>
<organism evidence="1 2">
    <name type="scientific">Zea mays</name>
    <name type="common">Maize</name>
    <dbReference type="NCBI Taxonomy" id="4577"/>
    <lineage>
        <taxon>Eukaryota</taxon>
        <taxon>Viridiplantae</taxon>
        <taxon>Streptophyta</taxon>
        <taxon>Embryophyta</taxon>
        <taxon>Tracheophyta</taxon>
        <taxon>Spermatophyta</taxon>
        <taxon>Magnoliopsida</taxon>
        <taxon>Liliopsida</taxon>
        <taxon>Poales</taxon>
        <taxon>Poaceae</taxon>
        <taxon>PACMAD clade</taxon>
        <taxon>Panicoideae</taxon>
        <taxon>Andropogonodae</taxon>
        <taxon>Andropogoneae</taxon>
        <taxon>Tripsacinae</taxon>
        <taxon>Zea</taxon>
    </lineage>
</organism>
<name>A0A804N380_MAIZE</name>
<reference evidence="2" key="1">
    <citation type="submission" date="2015-12" db="EMBL/GenBank/DDBJ databases">
        <title>Update maize B73 reference genome by single molecule sequencing technologies.</title>
        <authorList>
            <consortium name="Maize Genome Sequencing Project"/>
            <person name="Ware D."/>
        </authorList>
    </citation>
    <scope>NUCLEOTIDE SEQUENCE [LARGE SCALE GENOMIC DNA]</scope>
    <source>
        <strain evidence="2">cv. B73</strain>
    </source>
</reference>
<dbReference type="Proteomes" id="UP000007305">
    <property type="component" value="Chromosome 3"/>
</dbReference>
<proteinExistence type="predicted"/>
<dbReference type="Gramene" id="Zm00001eb131260_T001">
    <property type="protein sequence ID" value="Zm00001eb131260_P001"/>
    <property type="gene ID" value="Zm00001eb131260"/>
</dbReference>
<accession>A0A804N380</accession>
<reference evidence="1" key="3">
    <citation type="submission" date="2021-05" db="UniProtKB">
        <authorList>
            <consortium name="EnsemblPlants"/>
        </authorList>
    </citation>
    <scope>IDENTIFICATION</scope>
    <source>
        <strain evidence="1">cv. B73</strain>
    </source>
</reference>
<dbReference type="InParanoid" id="A0A804N380"/>
<keyword evidence="2" id="KW-1185">Reference proteome</keyword>
<evidence type="ECO:0000313" key="1">
    <source>
        <dbReference type="EnsemblPlants" id="Zm00001eb131260_P001"/>
    </source>
</evidence>
<reference evidence="1" key="2">
    <citation type="submission" date="2019-07" db="EMBL/GenBank/DDBJ databases">
        <authorList>
            <person name="Seetharam A."/>
            <person name="Woodhouse M."/>
            <person name="Cannon E."/>
        </authorList>
    </citation>
    <scope>NUCLEOTIDE SEQUENCE [LARGE SCALE GENOMIC DNA]</scope>
    <source>
        <strain evidence="1">cv. B73</strain>
    </source>
</reference>
<evidence type="ECO:0000313" key="2">
    <source>
        <dbReference type="Proteomes" id="UP000007305"/>
    </source>
</evidence>